<feature type="compositionally biased region" description="Polar residues" evidence="1">
    <location>
        <begin position="75"/>
        <end position="86"/>
    </location>
</feature>
<feature type="region of interest" description="Disordered" evidence="1">
    <location>
        <begin position="73"/>
        <end position="94"/>
    </location>
</feature>
<protein>
    <submittedName>
        <fullName evidence="2">Uncharacterized protein</fullName>
    </submittedName>
</protein>
<gene>
    <name evidence="3" type="ORF">SteCoe_20304</name>
    <name evidence="2" type="ORF">SteCoe_36294</name>
</gene>
<evidence type="ECO:0000256" key="1">
    <source>
        <dbReference type="SAM" id="MobiDB-lite"/>
    </source>
</evidence>
<organism evidence="2 4">
    <name type="scientific">Stentor coeruleus</name>
    <dbReference type="NCBI Taxonomy" id="5963"/>
    <lineage>
        <taxon>Eukaryota</taxon>
        <taxon>Sar</taxon>
        <taxon>Alveolata</taxon>
        <taxon>Ciliophora</taxon>
        <taxon>Postciliodesmatophora</taxon>
        <taxon>Heterotrichea</taxon>
        <taxon>Heterotrichida</taxon>
        <taxon>Stentoridae</taxon>
        <taxon>Stentor</taxon>
    </lineage>
</organism>
<comment type="caution">
    <text evidence="2">The sequence shown here is derived from an EMBL/GenBank/DDBJ whole genome shotgun (WGS) entry which is preliminary data.</text>
</comment>
<sequence>MQNRRSYAALKTIRKFPYSQPLNHNSRRLNVSDLATKPIQNANKNPSEKVLKNDFKTSKRILDFTDIPTPCQIKPTKNSKSDFTSSNKREKSPDAEIRVKLNRNFKSSNMFIDYIDPKTSEEITYHLYYEDDIMKNSNFSNNLQKPKIDNDCATNEIQINLALNYIEAQMRLELGLEIPDGKKYSQS</sequence>
<dbReference type="EMBL" id="MPUH01001641">
    <property type="protein sequence ID" value="OMJ66759.1"/>
    <property type="molecule type" value="Genomic_DNA"/>
</dbReference>
<accession>A0A1R2AQK0</accession>
<dbReference type="AlphaFoldDB" id="A0A1R2AQK0"/>
<keyword evidence="4" id="KW-1185">Reference proteome</keyword>
<dbReference type="EMBL" id="MPUH01000461">
    <property type="protein sequence ID" value="OMJ79629.1"/>
    <property type="molecule type" value="Genomic_DNA"/>
</dbReference>
<evidence type="ECO:0000313" key="4">
    <source>
        <dbReference type="Proteomes" id="UP000187209"/>
    </source>
</evidence>
<evidence type="ECO:0000313" key="3">
    <source>
        <dbReference type="EMBL" id="OMJ79629.1"/>
    </source>
</evidence>
<evidence type="ECO:0000313" key="2">
    <source>
        <dbReference type="EMBL" id="OMJ66759.1"/>
    </source>
</evidence>
<reference evidence="2 4" key="1">
    <citation type="submission" date="2016-11" db="EMBL/GenBank/DDBJ databases">
        <title>The macronuclear genome of Stentor coeruleus: a giant cell with tiny introns.</title>
        <authorList>
            <person name="Slabodnick M."/>
            <person name="Ruby J.G."/>
            <person name="Reiff S.B."/>
            <person name="Swart E.C."/>
            <person name="Gosai S."/>
            <person name="Prabakaran S."/>
            <person name="Witkowska E."/>
            <person name="Larue G.E."/>
            <person name="Fisher S."/>
            <person name="Freeman R.M."/>
            <person name="Gunawardena J."/>
            <person name="Chu W."/>
            <person name="Stover N.A."/>
            <person name="Gregory B.D."/>
            <person name="Nowacki M."/>
            <person name="Derisi J."/>
            <person name="Roy S.W."/>
            <person name="Marshall W.F."/>
            <person name="Sood P."/>
        </authorList>
    </citation>
    <scope>NUCLEOTIDE SEQUENCE [LARGE SCALE GENOMIC DNA]</scope>
    <source>
        <strain evidence="2">WM001</strain>
    </source>
</reference>
<proteinExistence type="predicted"/>
<name>A0A1R2AQK0_9CILI</name>
<dbReference type="Proteomes" id="UP000187209">
    <property type="component" value="Unassembled WGS sequence"/>
</dbReference>